<name>A0A8K0X2E3_9PEZI</name>
<feature type="region of interest" description="Disordered" evidence="1">
    <location>
        <begin position="89"/>
        <end position="134"/>
    </location>
</feature>
<dbReference type="EMBL" id="JAGPXD010000003">
    <property type="protein sequence ID" value="KAH7361571.1"/>
    <property type="molecule type" value="Genomic_DNA"/>
</dbReference>
<proteinExistence type="predicted"/>
<evidence type="ECO:0000313" key="3">
    <source>
        <dbReference type="Proteomes" id="UP000813385"/>
    </source>
</evidence>
<comment type="caution">
    <text evidence="2">The sequence shown here is derived from an EMBL/GenBank/DDBJ whole genome shotgun (WGS) entry which is preliminary data.</text>
</comment>
<evidence type="ECO:0000313" key="2">
    <source>
        <dbReference type="EMBL" id="KAH7361571.1"/>
    </source>
</evidence>
<accession>A0A8K0X2E3</accession>
<organism evidence="2 3">
    <name type="scientific">Plectosphaerella cucumerina</name>
    <dbReference type="NCBI Taxonomy" id="40658"/>
    <lineage>
        <taxon>Eukaryota</taxon>
        <taxon>Fungi</taxon>
        <taxon>Dikarya</taxon>
        <taxon>Ascomycota</taxon>
        <taxon>Pezizomycotina</taxon>
        <taxon>Sordariomycetes</taxon>
        <taxon>Hypocreomycetidae</taxon>
        <taxon>Glomerellales</taxon>
        <taxon>Plectosphaerellaceae</taxon>
        <taxon>Plectosphaerella</taxon>
    </lineage>
</organism>
<sequence length="198" mass="21730">MTLANTPDPGAWRSRTSGVSSRRACSVLTSCPSALPHLHCCTSDRLPWRNQTTIDHFCRVSHNSKRLTKHPENACDACASDRPDFSPCATGPHRRRRPSPPTHGPFTSTWHPRPSILPAGTESRAASSGSMSARGSLLKLNPRDARPHSRFCPCVDHTTRGGETCLPRYLGLVHPSQGTKRFLTPPSTKCRSCTWPIS</sequence>
<reference evidence="2" key="1">
    <citation type="journal article" date="2021" name="Nat. Commun.">
        <title>Genetic determinants of endophytism in the Arabidopsis root mycobiome.</title>
        <authorList>
            <person name="Mesny F."/>
            <person name="Miyauchi S."/>
            <person name="Thiergart T."/>
            <person name="Pickel B."/>
            <person name="Atanasova L."/>
            <person name="Karlsson M."/>
            <person name="Huettel B."/>
            <person name="Barry K.W."/>
            <person name="Haridas S."/>
            <person name="Chen C."/>
            <person name="Bauer D."/>
            <person name="Andreopoulos W."/>
            <person name="Pangilinan J."/>
            <person name="LaButti K."/>
            <person name="Riley R."/>
            <person name="Lipzen A."/>
            <person name="Clum A."/>
            <person name="Drula E."/>
            <person name="Henrissat B."/>
            <person name="Kohler A."/>
            <person name="Grigoriev I.V."/>
            <person name="Martin F.M."/>
            <person name="Hacquard S."/>
        </authorList>
    </citation>
    <scope>NUCLEOTIDE SEQUENCE</scope>
    <source>
        <strain evidence="2">MPI-CAGE-AT-0016</strain>
    </source>
</reference>
<evidence type="ECO:0000256" key="1">
    <source>
        <dbReference type="SAM" id="MobiDB-lite"/>
    </source>
</evidence>
<keyword evidence="3" id="KW-1185">Reference proteome</keyword>
<protein>
    <submittedName>
        <fullName evidence="2">Uncharacterized protein</fullName>
    </submittedName>
</protein>
<dbReference type="AlphaFoldDB" id="A0A8K0X2E3"/>
<dbReference type="Proteomes" id="UP000813385">
    <property type="component" value="Unassembled WGS sequence"/>
</dbReference>
<gene>
    <name evidence="2" type="ORF">B0T11DRAFT_75767</name>
</gene>
<feature type="compositionally biased region" description="Low complexity" evidence="1">
    <location>
        <begin position="123"/>
        <end position="134"/>
    </location>
</feature>